<comment type="catalytic activity">
    <reaction evidence="13">
        <text>D-ribose + ATP = D-ribose 5-phosphate + ADP + H(+)</text>
        <dbReference type="Rhea" id="RHEA:13697"/>
        <dbReference type="ChEBI" id="CHEBI:15378"/>
        <dbReference type="ChEBI" id="CHEBI:30616"/>
        <dbReference type="ChEBI" id="CHEBI:47013"/>
        <dbReference type="ChEBI" id="CHEBI:78346"/>
        <dbReference type="ChEBI" id="CHEBI:456216"/>
        <dbReference type="EC" id="2.7.1.15"/>
    </reaction>
</comment>
<keyword evidence="16" id="KW-1185">Reference proteome</keyword>
<keyword evidence="11 13" id="KW-0630">Potassium</keyword>
<dbReference type="InterPro" id="IPR029056">
    <property type="entry name" value="Ribokinase-like"/>
</dbReference>
<feature type="binding site" evidence="13">
    <location>
        <position position="256"/>
    </location>
    <ligand>
        <name>substrate</name>
    </ligand>
</feature>
<evidence type="ECO:0000256" key="13">
    <source>
        <dbReference type="HAMAP-Rule" id="MF_03215"/>
    </source>
</evidence>
<evidence type="ECO:0000313" key="15">
    <source>
        <dbReference type="EMBL" id="CAI8004815.1"/>
    </source>
</evidence>
<feature type="binding site" evidence="13">
    <location>
        <begin position="219"/>
        <end position="224"/>
    </location>
    <ligand>
        <name>ATP</name>
        <dbReference type="ChEBI" id="CHEBI:30616"/>
    </ligand>
</feature>
<comment type="similarity">
    <text evidence="1">Belongs to the carbohydrate kinase pfkB family.</text>
</comment>
<evidence type="ECO:0000256" key="8">
    <source>
        <dbReference type="ARBA" id="ARBA00022777"/>
    </source>
</evidence>
<dbReference type="AlphaFoldDB" id="A0AA35R6B7"/>
<keyword evidence="10 13" id="KW-0460">Magnesium</keyword>
<dbReference type="PRINTS" id="PR00990">
    <property type="entry name" value="RIBOKINASE"/>
</dbReference>
<feature type="binding site" evidence="13">
    <location>
        <position position="252"/>
    </location>
    <ligand>
        <name>K(+)</name>
        <dbReference type="ChEBI" id="CHEBI:29103"/>
    </ligand>
</feature>
<proteinExistence type="inferred from homology"/>
<reference evidence="15" key="1">
    <citation type="submission" date="2023-03" db="EMBL/GenBank/DDBJ databases">
        <authorList>
            <person name="Steffen K."/>
            <person name="Cardenas P."/>
        </authorList>
    </citation>
    <scope>NUCLEOTIDE SEQUENCE</scope>
</reference>
<feature type="binding site" evidence="13">
    <location>
        <begin position="10"/>
        <end position="12"/>
    </location>
    <ligand>
        <name>substrate</name>
    </ligand>
</feature>
<evidence type="ECO:0000256" key="5">
    <source>
        <dbReference type="ARBA" id="ARBA00022679"/>
    </source>
</evidence>
<dbReference type="GO" id="GO:0005634">
    <property type="term" value="C:nucleus"/>
    <property type="evidence" value="ECO:0007669"/>
    <property type="project" value="UniProtKB-SubCell"/>
</dbReference>
<dbReference type="PROSITE" id="PS00584">
    <property type="entry name" value="PFKB_KINASES_2"/>
    <property type="match status" value="1"/>
</dbReference>
<evidence type="ECO:0000256" key="1">
    <source>
        <dbReference type="ARBA" id="ARBA00005380"/>
    </source>
</evidence>
<dbReference type="Proteomes" id="UP001174909">
    <property type="component" value="Unassembled WGS sequence"/>
</dbReference>
<comment type="similarity">
    <text evidence="13">Belongs to the carbohydrate kinase PfkB family. Ribokinase subfamily.</text>
</comment>
<comment type="caution">
    <text evidence="13">Lacks conserved residue(s) required for the propagation of feature annotation.</text>
</comment>
<dbReference type="GO" id="GO:0004747">
    <property type="term" value="F:ribokinase activity"/>
    <property type="evidence" value="ECO:0007669"/>
    <property type="project" value="UniProtKB-UniRule"/>
</dbReference>
<comment type="cofactor">
    <cofactor evidence="13">
        <name>Mg(2+)</name>
        <dbReference type="ChEBI" id="CHEBI:18420"/>
    </cofactor>
    <text evidence="13">Requires a divalent cation, most likely magnesium in vivo, as an electrophilic catalyst to aid phosphoryl group transfer. It is the chelate of the metal and the nucleotide that is the actual substrate.</text>
</comment>
<evidence type="ECO:0000256" key="4">
    <source>
        <dbReference type="ARBA" id="ARBA00022490"/>
    </source>
</evidence>
<dbReference type="GO" id="GO:0046872">
    <property type="term" value="F:metal ion binding"/>
    <property type="evidence" value="ECO:0007669"/>
    <property type="project" value="UniProtKB-KW"/>
</dbReference>
<feature type="binding site" evidence="13">
    <location>
        <begin position="38"/>
        <end position="42"/>
    </location>
    <ligand>
        <name>substrate</name>
    </ligand>
</feature>
<comment type="function">
    <text evidence="13">Catalyzes the phosphorylation of ribose at O-5 in a reaction requiring ATP and magnesium. The resulting D-ribose-5-phosphate can then be used either for sythesis of nucleotides, histidine, and tryptophan, or as a component of the pentose phosphate pathway.</text>
</comment>
<dbReference type="InterPro" id="IPR011611">
    <property type="entry name" value="PfkB_dom"/>
</dbReference>
<evidence type="ECO:0000256" key="11">
    <source>
        <dbReference type="ARBA" id="ARBA00022958"/>
    </source>
</evidence>
<dbReference type="HAMAP" id="MF_01987">
    <property type="entry name" value="Ribokinase"/>
    <property type="match status" value="1"/>
</dbReference>
<feature type="binding site" evidence="13">
    <location>
        <position position="297"/>
    </location>
    <ligand>
        <name>K(+)</name>
        <dbReference type="ChEBI" id="CHEBI:29103"/>
    </ligand>
</feature>
<feature type="domain" description="Carbohydrate kinase PfkB" evidence="14">
    <location>
        <begin position="2"/>
        <end position="298"/>
    </location>
</feature>
<dbReference type="CDD" id="cd01174">
    <property type="entry name" value="ribokinase"/>
    <property type="match status" value="1"/>
</dbReference>
<comment type="caution">
    <text evidence="15">The sequence shown here is derived from an EMBL/GenBank/DDBJ whole genome shotgun (WGS) entry which is preliminary data.</text>
</comment>
<keyword evidence="6 13" id="KW-0479">Metal-binding</keyword>
<comment type="subunit">
    <text evidence="13">Homodimer.</text>
</comment>
<feature type="binding site" evidence="13">
    <location>
        <position position="139"/>
    </location>
    <ligand>
        <name>substrate</name>
    </ligand>
</feature>
<evidence type="ECO:0000313" key="16">
    <source>
        <dbReference type="Proteomes" id="UP001174909"/>
    </source>
</evidence>
<keyword evidence="9 13" id="KW-0067">ATP-binding</keyword>
<feature type="active site" description="Proton acceptor" evidence="13">
    <location>
        <position position="256"/>
    </location>
</feature>
<name>A0AA35R6B7_GEOBA</name>
<dbReference type="GO" id="GO:0005829">
    <property type="term" value="C:cytosol"/>
    <property type="evidence" value="ECO:0007669"/>
    <property type="project" value="TreeGrafter"/>
</dbReference>
<feature type="binding site" evidence="13">
    <location>
        <position position="288"/>
    </location>
    <ligand>
        <name>K(+)</name>
        <dbReference type="ChEBI" id="CHEBI:29103"/>
    </ligand>
</feature>
<evidence type="ECO:0000256" key="9">
    <source>
        <dbReference type="ARBA" id="ARBA00022840"/>
    </source>
</evidence>
<comment type="subcellular location">
    <subcellularLocation>
        <location evidence="13">Cytoplasm</location>
    </subcellularLocation>
    <subcellularLocation>
        <location evidence="13">Nucleus</location>
    </subcellularLocation>
</comment>
<dbReference type="InterPro" id="IPR002173">
    <property type="entry name" value="Carboh/pur_kinase_PfkB_CS"/>
</dbReference>
<protein>
    <recommendedName>
        <fullName evidence="3 13">Ribokinase</fullName>
        <shortName evidence="13">RK</shortName>
        <ecNumber evidence="2 13">2.7.1.15</ecNumber>
    </recommendedName>
</protein>
<evidence type="ECO:0000256" key="10">
    <source>
        <dbReference type="ARBA" id="ARBA00022842"/>
    </source>
</evidence>
<comment type="pathway">
    <text evidence="13">Carbohydrate metabolism; D-ribose degradation; D-ribose 5-phosphate from beta-D-ribopyranose: step 2/2.</text>
</comment>
<feature type="binding site" evidence="13">
    <location>
        <position position="183"/>
    </location>
    <ligand>
        <name>ATP</name>
        <dbReference type="ChEBI" id="CHEBI:30616"/>
    </ligand>
</feature>
<keyword evidence="12 13" id="KW-0119">Carbohydrate metabolism</keyword>
<evidence type="ECO:0000256" key="12">
    <source>
        <dbReference type="ARBA" id="ARBA00023277"/>
    </source>
</evidence>
<dbReference type="InterPro" id="IPR011877">
    <property type="entry name" value="Ribokinase"/>
</dbReference>
<dbReference type="PANTHER" id="PTHR10584">
    <property type="entry name" value="SUGAR KINASE"/>
    <property type="match status" value="1"/>
</dbReference>
<dbReference type="FunFam" id="3.40.1190.20:FF:000010">
    <property type="entry name" value="Ribokinase"/>
    <property type="match status" value="1"/>
</dbReference>
<keyword evidence="8 13" id="KW-0418">Kinase</keyword>
<dbReference type="GO" id="GO:0019303">
    <property type="term" value="P:D-ribose catabolic process"/>
    <property type="evidence" value="ECO:0007669"/>
    <property type="project" value="UniProtKB-UniRule"/>
</dbReference>
<keyword evidence="5 13" id="KW-0808">Transferase</keyword>
<sequence>MEVLVVGSCNTDLISYVPELPRPGETVSGTRFKTGCGGKGANQCVMAARLGVSTAMVAKVGNDQFGRDAIQNFRDNNVNVDHVTVTREAHSGVASITVNDRGENCIVIVSGANMTLSPADVQAAAHLIRGSKVVVCQLEVPPDTSLEALRLAKQNGVLTIFNTAPAVPLSDDFFHSTDILVLNETEAEVLTGIPVGDVETAKQAVNRLLARGPGCVVLTLGAGGVVFSGRGSEDTDTLTHIPAESVATVDTTGAGDAFVGAMAYYLSRQRELAFSEVVRRSGVIASHTTTLPGTQTSYQVNILPPGLT</sequence>
<feature type="binding site" evidence="13">
    <location>
        <position position="250"/>
    </location>
    <ligand>
        <name>K(+)</name>
        <dbReference type="ChEBI" id="CHEBI:29103"/>
    </ligand>
</feature>
<gene>
    <name evidence="15" type="ORF">GBAR_LOCUS4013</name>
</gene>
<evidence type="ECO:0000256" key="7">
    <source>
        <dbReference type="ARBA" id="ARBA00022741"/>
    </source>
</evidence>
<dbReference type="Gene3D" id="3.40.1190.20">
    <property type="match status" value="1"/>
</dbReference>
<feature type="binding site" evidence="13">
    <location>
        <position position="291"/>
    </location>
    <ligand>
        <name>K(+)</name>
        <dbReference type="ChEBI" id="CHEBI:29103"/>
    </ligand>
</feature>
<dbReference type="EC" id="2.7.1.15" evidence="2 13"/>
<dbReference type="GO" id="GO:0005524">
    <property type="term" value="F:ATP binding"/>
    <property type="evidence" value="ECO:0007669"/>
    <property type="project" value="UniProtKB-UniRule"/>
</dbReference>
<organism evidence="15 16">
    <name type="scientific">Geodia barretti</name>
    <name type="common">Barrett's horny sponge</name>
    <dbReference type="NCBI Taxonomy" id="519541"/>
    <lineage>
        <taxon>Eukaryota</taxon>
        <taxon>Metazoa</taxon>
        <taxon>Porifera</taxon>
        <taxon>Demospongiae</taxon>
        <taxon>Heteroscleromorpha</taxon>
        <taxon>Tetractinellida</taxon>
        <taxon>Astrophorina</taxon>
        <taxon>Geodiidae</taxon>
        <taxon>Geodia</taxon>
    </lineage>
</organism>
<dbReference type="EMBL" id="CASHTH010000571">
    <property type="protein sequence ID" value="CAI8004815.1"/>
    <property type="molecule type" value="Genomic_DNA"/>
</dbReference>
<evidence type="ECO:0000256" key="3">
    <source>
        <dbReference type="ARBA" id="ARBA00016943"/>
    </source>
</evidence>
<dbReference type="NCBIfam" id="TIGR02152">
    <property type="entry name" value="D_ribokin_bact"/>
    <property type="match status" value="1"/>
</dbReference>
<dbReference type="InterPro" id="IPR002139">
    <property type="entry name" value="Ribo/fructo_kinase"/>
</dbReference>
<comment type="activity regulation">
    <text evidence="13">Activated by a monovalent cation that binds near, but not in, the active site. The most likely occupant of the site in vivo is potassium. Ion binding induces a conformational change that may alter substrate affinity.</text>
</comment>
<keyword evidence="13" id="KW-0539">Nucleus</keyword>
<keyword evidence="7 13" id="KW-0547">Nucleotide-binding</keyword>
<evidence type="ECO:0000256" key="2">
    <source>
        <dbReference type="ARBA" id="ARBA00012035"/>
    </source>
</evidence>
<accession>A0AA35R6B7</accession>
<evidence type="ECO:0000256" key="6">
    <source>
        <dbReference type="ARBA" id="ARBA00022723"/>
    </source>
</evidence>
<dbReference type="PANTHER" id="PTHR10584:SF166">
    <property type="entry name" value="RIBOKINASE"/>
    <property type="match status" value="1"/>
</dbReference>
<feature type="binding site" evidence="13">
    <location>
        <position position="293"/>
    </location>
    <ligand>
        <name>K(+)</name>
        <dbReference type="ChEBI" id="CHEBI:29103"/>
    </ligand>
</feature>
<dbReference type="Pfam" id="PF00294">
    <property type="entry name" value="PfkB"/>
    <property type="match status" value="1"/>
</dbReference>
<dbReference type="SUPFAM" id="SSF53613">
    <property type="entry name" value="Ribokinase-like"/>
    <property type="match status" value="1"/>
</dbReference>
<evidence type="ECO:0000259" key="14">
    <source>
        <dbReference type="Pfam" id="PF00294"/>
    </source>
</evidence>
<feature type="binding site" evidence="13">
    <location>
        <begin position="255"/>
        <end position="256"/>
    </location>
    <ligand>
        <name>ATP</name>
        <dbReference type="ChEBI" id="CHEBI:30616"/>
    </ligand>
</feature>
<keyword evidence="4 13" id="KW-0963">Cytoplasm</keyword>